<dbReference type="GO" id="GO:0005829">
    <property type="term" value="C:cytosol"/>
    <property type="evidence" value="ECO:0007669"/>
    <property type="project" value="TreeGrafter"/>
</dbReference>
<keyword evidence="3" id="KW-0547">Nucleotide-binding</keyword>
<evidence type="ECO:0000256" key="2">
    <source>
        <dbReference type="ARBA" id="ARBA00022679"/>
    </source>
</evidence>
<evidence type="ECO:0000256" key="5">
    <source>
        <dbReference type="ARBA" id="ARBA00022840"/>
    </source>
</evidence>
<dbReference type="PANTHER" id="PTHR10534:SF2">
    <property type="entry name" value="PYRIDOXAL KINASE"/>
    <property type="match status" value="1"/>
</dbReference>
<keyword evidence="8" id="KW-1185">Reference proteome</keyword>
<evidence type="ECO:0000313" key="7">
    <source>
        <dbReference type="EMBL" id="MBB4268063.1"/>
    </source>
</evidence>
<dbReference type="CDD" id="cd01173">
    <property type="entry name" value="pyridoxal_pyridoxamine_kinase"/>
    <property type="match status" value="1"/>
</dbReference>
<dbReference type="EC" id="2.7.1.35" evidence="1"/>
<dbReference type="PANTHER" id="PTHR10534">
    <property type="entry name" value="PYRIDOXAL KINASE"/>
    <property type="match status" value="1"/>
</dbReference>
<dbReference type="Proteomes" id="UP000554286">
    <property type="component" value="Unassembled WGS sequence"/>
</dbReference>
<dbReference type="Gene3D" id="3.40.1190.20">
    <property type="match status" value="1"/>
</dbReference>
<dbReference type="EMBL" id="JACIGK010000047">
    <property type="protein sequence ID" value="MBB4268063.1"/>
    <property type="molecule type" value="Genomic_DNA"/>
</dbReference>
<comment type="caution">
    <text evidence="7">The sequence shown here is derived from an EMBL/GenBank/DDBJ whole genome shotgun (WGS) entry which is preliminary data.</text>
</comment>
<dbReference type="InterPro" id="IPR004625">
    <property type="entry name" value="PyrdxlKinase"/>
</dbReference>
<keyword evidence="2 7" id="KW-0808">Transferase</keyword>
<accession>A0A7W6RHN9</accession>
<evidence type="ECO:0000259" key="6">
    <source>
        <dbReference type="Pfam" id="PF08543"/>
    </source>
</evidence>
<dbReference type="InterPro" id="IPR013749">
    <property type="entry name" value="PM/HMP-P_kinase-1"/>
</dbReference>
<dbReference type="SUPFAM" id="SSF53613">
    <property type="entry name" value="Ribokinase-like"/>
    <property type="match status" value="1"/>
</dbReference>
<dbReference type="RefSeq" id="WP_184048579.1">
    <property type="nucleotide sequence ID" value="NZ_JACIGK010000047.1"/>
</dbReference>
<dbReference type="GO" id="GO:0005524">
    <property type="term" value="F:ATP binding"/>
    <property type="evidence" value="ECO:0007669"/>
    <property type="project" value="UniProtKB-KW"/>
</dbReference>
<proteinExistence type="predicted"/>
<evidence type="ECO:0000256" key="4">
    <source>
        <dbReference type="ARBA" id="ARBA00022777"/>
    </source>
</evidence>
<evidence type="ECO:0000256" key="1">
    <source>
        <dbReference type="ARBA" id="ARBA00012104"/>
    </source>
</evidence>
<gene>
    <name evidence="7" type="ORF">GGD89_003717</name>
</gene>
<keyword evidence="4 7" id="KW-0418">Kinase</keyword>
<evidence type="ECO:0000256" key="3">
    <source>
        <dbReference type="ARBA" id="ARBA00022741"/>
    </source>
</evidence>
<feature type="domain" description="Pyridoxamine kinase/Phosphomethylpyrimidine kinase" evidence="6">
    <location>
        <begin position="82"/>
        <end position="250"/>
    </location>
</feature>
<reference evidence="7 8" key="1">
    <citation type="submission" date="2020-08" db="EMBL/GenBank/DDBJ databases">
        <title>Genome sequencing of Purple Non-Sulfur Bacteria from various extreme environments.</title>
        <authorList>
            <person name="Mayer M."/>
        </authorList>
    </citation>
    <scope>NUCLEOTIDE SEQUENCE [LARGE SCALE GENOMIC DNA]</scope>
    <source>
        <strain evidence="7 8">JA131</strain>
    </source>
</reference>
<keyword evidence="5" id="KW-0067">ATP-binding</keyword>
<dbReference type="NCBIfam" id="TIGR00687">
    <property type="entry name" value="pyridox_kin"/>
    <property type="match status" value="1"/>
</dbReference>
<dbReference type="Pfam" id="PF08543">
    <property type="entry name" value="Phos_pyr_kin"/>
    <property type="match status" value="1"/>
</dbReference>
<dbReference type="GO" id="GO:0009443">
    <property type="term" value="P:pyridoxal 5'-phosphate salvage"/>
    <property type="evidence" value="ECO:0007669"/>
    <property type="project" value="InterPro"/>
</dbReference>
<organism evidence="7 8">
    <name type="scientific">Roseospira visakhapatnamensis</name>
    <dbReference type="NCBI Taxonomy" id="390880"/>
    <lineage>
        <taxon>Bacteria</taxon>
        <taxon>Pseudomonadati</taxon>
        <taxon>Pseudomonadota</taxon>
        <taxon>Alphaproteobacteria</taxon>
        <taxon>Rhodospirillales</taxon>
        <taxon>Rhodospirillaceae</taxon>
        <taxon>Roseospira</taxon>
    </lineage>
</organism>
<dbReference type="GO" id="GO:0008478">
    <property type="term" value="F:pyridoxal kinase activity"/>
    <property type="evidence" value="ECO:0007669"/>
    <property type="project" value="UniProtKB-EC"/>
</dbReference>
<evidence type="ECO:0000313" key="8">
    <source>
        <dbReference type="Proteomes" id="UP000554286"/>
    </source>
</evidence>
<name>A0A7W6RHN9_9PROT</name>
<dbReference type="AlphaFoldDB" id="A0A7W6RHN9"/>
<sequence>MSVLSLQSHVCAGHVGNAAAVPALQALGRPVWPVHTVLFSNHPGHGRFTGHAVEPAWVADCVAGLADLPVAWEERAAVLSGYLGVPGTAAVVAWAVDRARAGRPDLPYLCDPVIGDALPGRYVDAAIPPLMRDHLVPRATIVTPNLFELRALTGMPCHDLATALAAARWLLGRGPRAVVVTSVDVPDGPEPGAARCLVTDGAGAWVVASPRLAFPRSPHGAGDLLSALYLHAWLDDPRPQVALSQAVSALFAVLEETWRRGAPELALLAARDRLARPPRLWPAIRL</sequence>
<protein>
    <recommendedName>
        <fullName evidence="1">pyridoxal kinase</fullName>
        <ecNumber evidence="1">2.7.1.35</ecNumber>
    </recommendedName>
</protein>
<dbReference type="InterPro" id="IPR029056">
    <property type="entry name" value="Ribokinase-like"/>
</dbReference>